<evidence type="ECO:0000313" key="3">
    <source>
        <dbReference type="Proteomes" id="UP000438429"/>
    </source>
</evidence>
<evidence type="ECO:0000313" key="2">
    <source>
        <dbReference type="EMBL" id="KAF0046120.1"/>
    </source>
</evidence>
<accession>A0A6A4TR91</accession>
<proteinExistence type="predicted"/>
<reference evidence="2 3" key="1">
    <citation type="submission" date="2019-06" db="EMBL/GenBank/DDBJ databases">
        <title>Draft genomes of female and male turbot (Scophthalmus maximus).</title>
        <authorList>
            <person name="Xu H."/>
            <person name="Xu X.-W."/>
            <person name="Shao C."/>
            <person name="Chen S."/>
        </authorList>
    </citation>
    <scope>NUCLEOTIDE SEQUENCE [LARGE SCALE GENOMIC DNA]</scope>
    <source>
        <strain evidence="2">Ysfricsl-2016a</strain>
        <tissue evidence="2">Blood</tissue>
    </source>
</reference>
<protein>
    <submittedName>
        <fullName evidence="2">Uncharacterized protein</fullName>
    </submittedName>
</protein>
<evidence type="ECO:0000256" key="1">
    <source>
        <dbReference type="SAM" id="MobiDB-lite"/>
    </source>
</evidence>
<sequence length="67" mass="7488">MRGCARDWERIKSELTNRTSASENLGPIPRFSFSGEQGEEEEKNPPLHSISSTGKAITHTVIFELDV</sequence>
<dbReference type="AlphaFoldDB" id="A0A6A4TR91"/>
<gene>
    <name evidence="2" type="ORF">F2P81_002649</name>
</gene>
<feature type="region of interest" description="Disordered" evidence="1">
    <location>
        <begin position="15"/>
        <end position="52"/>
    </location>
</feature>
<comment type="caution">
    <text evidence="2">The sequence shown here is derived from an EMBL/GenBank/DDBJ whole genome shotgun (WGS) entry which is preliminary data.</text>
</comment>
<organism evidence="2 3">
    <name type="scientific">Scophthalmus maximus</name>
    <name type="common">Turbot</name>
    <name type="synonym">Psetta maxima</name>
    <dbReference type="NCBI Taxonomy" id="52904"/>
    <lineage>
        <taxon>Eukaryota</taxon>
        <taxon>Metazoa</taxon>
        <taxon>Chordata</taxon>
        <taxon>Craniata</taxon>
        <taxon>Vertebrata</taxon>
        <taxon>Euteleostomi</taxon>
        <taxon>Actinopterygii</taxon>
        <taxon>Neopterygii</taxon>
        <taxon>Teleostei</taxon>
        <taxon>Neoteleostei</taxon>
        <taxon>Acanthomorphata</taxon>
        <taxon>Carangaria</taxon>
        <taxon>Pleuronectiformes</taxon>
        <taxon>Pleuronectoidei</taxon>
        <taxon>Scophthalmidae</taxon>
        <taxon>Scophthalmus</taxon>
    </lineage>
</organism>
<dbReference type="EMBL" id="VEVO01000002">
    <property type="protein sequence ID" value="KAF0046120.1"/>
    <property type="molecule type" value="Genomic_DNA"/>
</dbReference>
<name>A0A6A4TR91_SCOMX</name>
<dbReference type="Proteomes" id="UP000438429">
    <property type="component" value="Unassembled WGS sequence"/>
</dbReference>